<gene>
    <name evidence="2" type="ORF">AVDCRST_MAG73-325</name>
</gene>
<name>A0A6J4TIK3_9BACT</name>
<evidence type="ECO:0000313" key="2">
    <source>
        <dbReference type="EMBL" id="CAA9523449.1"/>
    </source>
</evidence>
<dbReference type="AlphaFoldDB" id="A0A6J4TIK3"/>
<feature type="region of interest" description="Disordered" evidence="1">
    <location>
        <begin position="1"/>
        <end position="83"/>
    </location>
</feature>
<protein>
    <submittedName>
        <fullName evidence="2">Uncharacterized protein</fullName>
    </submittedName>
</protein>
<feature type="compositionally biased region" description="Basic and acidic residues" evidence="1">
    <location>
        <begin position="1"/>
        <end position="38"/>
    </location>
</feature>
<feature type="non-terminal residue" evidence="2">
    <location>
        <position position="1"/>
    </location>
</feature>
<evidence type="ECO:0000256" key="1">
    <source>
        <dbReference type="SAM" id="MobiDB-lite"/>
    </source>
</evidence>
<sequence length="238" mass="25892">ERHFLDRDRADRCHADVPSRSDRRVRRPDLRAARRSGEPGRGGAVSPAVRRQRGGDRLLLHRPQRRADDRGQRGPVRRGRAVPLSRRFVPPVLLRVARGGIVDPGRGDRVGAGRGHVPDSHPGRDRVGRERGSAGRGASADRNALAAAKRGDGVHRSGPRGHAVGAVTRRAVERSDPRLAGEVGLRRGARVLRRGGRRRPVARRLPDRVARVPGVRGLAGLAGAHERPAAANRRRNGL</sequence>
<feature type="compositionally biased region" description="Basic and acidic residues" evidence="1">
    <location>
        <begin position="105"/>
        <end position="133"/>
    </location>
</feature>
<feature type="compositionally biased region" description="Basic and acidic residues" evidence="1">
    <location>
        <begin position="53"/>
        <end position="72"/>
    </location>
</feature>
<reference evidence="2" key="1">
    <citation type="submission" date="2020-02" db="EMBL/GenBank/DDBJ databases">
        <authorList>
            <person name="Meier V. D."/>
        </authorList>
    </citation>
    <scope>NUCLEOTIDE SEQUENCE</scope>
    <source>
        <strain evidence="2">AVDCRST_MAG73</strain>
    </source>
</reference>
<feature type="region of interest" description="Disordered" evidence="1">
    <location>
        <begin position="100"/>
        <end position="171"/>
    </location>
</feature>
<proteinExistence type="predicted"/>
<dbReference type="EMBL" id="CADCWE010000019">
    <property type="protein sequence ID" value="CAA9523449.1"/>
    <property type="molecule type" value="Genomic_DNA"/>
</dbReference>
<feature type="non-terminal residue" evidence="2">
    <location>
        <position position="238"/>
    </location>
</feature>
<organism evidence="2">
    <name type="scientific">uncultured Thermomicrobiales bacterium</name>
    <dbReference type="NCBI Taxonomy" id="1645740"/>
    <lineage>
        <taxon>Bacteria</taxon>
        <taxon>Pseudomonadati</taxon>
        <taxon>Thermomicrobiota</taxon>
        <taxon>Thermomicrobia</taxon>
        <taxon>Thermomicrobiales</taxon>
        <taxon>environmental samples</taxon>
    </lineage>
</organism>
<accession>A0A6J4TIK3</accession>